<dbReference type="EMBL" id="JBFDAA010000012">
    <property type="protein sequence ID" value="KAL1123101.1"/>
    <property type="molecule type" value="Genomic_DNA"/>
</dbReference>
<accession>A0ABD0Y6T3</accession>
<organism evidence="2 3">
    <name type="scientific">Ranatra chinensis</name>
    <dbReference type="NCBI Taxonomy" id="642074"/>
    <lineage>
        <taxon>Eukaryota</taxon>
        <taxon>Metazoa</taxon>
        <taxon>Ecdysozoa</taxon>
        <taxon>Arthropoda</taxon>
        <taxon>Hexapoda</taxon>
        <taxon>Insecta</taxon>
        <taxon>Pterygota</taxon>
        <taxon>Neoptera</taxon>
        <taxon>Paraneoptera</taxon>
        <taxon>Hemiptera</taxon>
        <taxon>Heteroptera</taxon>
        <taxon>Panheteroptera</taxon>
        <taxon>Nepomorpha</taxon>
        <taxon>Nepidae</taxon>
        <taxon>Ranatrinae</taxon>
        <taxon>Ranatra</taxon>
    </lineage>
</organism>
<evidence type="ECO:0000313" key="2">
    <source>
        <dbReference type="EMBL" id="KAL1123101.1"/>
    </source>
</evidence>
<feature type="compositionally biased region" description="Basic and acidic residues" evidence="1">
    <location>
        <begin position="116"/>
        <end position="133"/>
    </location>
</feature>
<reference evidence="2 3" key="1">
    <citation type="submission" date="2024-07" db="EMBL/GenBank/DDBJ databases">
        <title>Chromosome-level genome assembly of the water stick insect Ranatra chinensis (Heteroptera: Nepidae).</title>
        <authorList>
            <person name="Liu X."/>
        </authorList>
    </citation>
    <scope>NUCLEOTIDE SEQUENCE [LARGE SCALE GENOMIC DNA]</scope>
    <source>
        <strain evidence="2">Cailab_2021Rc</strain>
        <tissue evidence="2">Muscle</tissue>
    </source>
</reference>
<feature type="region of interest" description="Disordered" evidence="1">
    <location>
        <begin position="1"/>
        <end position="177"/>
    </location>
</feature>
<protein>
    <submittedName>
        <fullName evidence="2">Uncharacterized protein</fullName>
    </submittedName>
</protein>
<keyword evidence="3" id="KW-1185">Reference proteome</keyword>
<comment type="caution">
    <text evidence="2">The sequence shown here is derived from an EMBL/GenBank/DDBJ whole genome shotgun (WGS) entry which is preliminary data.</text>
</comment>
<proteinExistence type="predicted"/>
<evidence type="ECO:0000256" key="1">
    <source>
        <dbReference type="SAM" id="MobiDB-lite"/>
    </source>
</evidence>
<dbReference type="AlphaFoldDB" id="A0ABD0Y6T3"/>
<sequence>MRLQPKADGGSKRNDFLDAAAFLSESDSGDGPQETKESPLRRKPVLRKTLQKSPPVKQSTLAAKKKPDQEGKGPASRRPSKATAGKKAPGGRGQTSSSEGSLSDVYSEGTSSGDSSLDRLYRKLVKEVTDKDPASLFPPSRAKRGLKTSPLASRRTQKNVRTAAKGGSEEEEDSDLEPACMTDELTESLKKLGLHERMRDMTKKTEGKDAKSALEGMDSRFKRFCPLLF</sequence>
<gene>
    <name evidence="2" type="ORF">AAG570_002189</name>
</gene>
<name>A0ABD0Y6T3_9HEMI</name>
<evidence type="ECO:0000313" key="3">
    <source>
        <dbReference type="Proteomes" id="UP001558652"/>
    </source>
</evidence>
<feature type="compositionally biased region" description="Basic residues" evidence="1">
    <location>
        <begin position="41"/>
        <end position="50"/>
    </location>
</feature>
<dbReference type="Proteomes" id="UP001558652">
    <property type="component" value="Unassembled WGS sequence"/>
</dbReference>